<proteinExistence type="predicted"/>
<name>A0A7W9KJV2_9PSEU</name>
<gene>
    <name evidence="1" type="ORF">BJ998_004390</name>
</gene>
<reference evidence="1 2" key="1">
    <citation type="submission" date="2020-08" db="EMBL/GenBank/DDBJ databases">
        <title>Sequencing the genomes of 1000 actinobacteria strains.</title>
        <authorList>
            <person name="Klenk H.-P."/>
        </authorList>
    </citation>
    <scope>NUCLEOTIDE SEQUENCE [LARGE SCALE GENOMIC DNA]</scope>
    <source>
        <strain evidence="1 2">DSM 43851</strain>
    </source>
</reference>
<accession>A0A7W9KJV2</accession>
<sequence>MRDRFRDAMRLMRGHDPQLWEDGFHTLRPHAADEDAAFRGWARRGLELLDGRESRN</sequence>
<evidence type="ECO:0000313" key="1">
    <source>
        <dbReference type="EMBL" id="MBB5893194.1"/>
    </source>
</evidence>
<dbReference type="RefSeq" id="WP_184864370.1">
    <property type="nucleotide sequence ID" value="NZ_BAAAWY010000012.1"/>
</dbReference>
<protein>
    <submittedName>
        <fullName evidence="1">Uncharacterized protein</fullName>
    </submittedName>
</protein>
<evidence type="ECO:0000313" key="2">
    <source>
        <dbReference type="Proteomes" id="UP000585638"/>
    </source>
</evidence>
<dbReference type="AlphaFoldDB" id="A0A7W9KJV2"/>
<organism evidence="1 2">
    <name type="scientific">Kutzneria kofuensis</name>
    <dbReference type="NCBI Taxonomy" id="103725"/>
    <lineage>
        <taxon>Bacteria</taxon>
        <taxon>Bacillati</taxon>
        <taxon>Actinomycetota</taxon>
        <taxon>Actinomycetes</taxon>
        <taxon>Pseudonocardiales</taxon>
        <taxon>Pseudonocardiaceae</taxon>
        <taxon>Kutzneria</taxon>
    </lineage>
</organism>
<dbReference type="EMBL" id="JACHIR010000001">
    <property type="protein sequence ID" value="MBB5893194.1"/>
    <property type="molecule type" value="Genomic_DNA"/>
</dbReference>
<keyword evidence="2" id="KW-1185">Reference proteome</keyword>
<comment type="caution">
    <text evidence="1">The sequence shown here is derived from an EMBL/GenBank/DDBJ whole genome shotgun (WGS) entry which is preliminary data.</text>
</comment>
<dbReference type="Proteomes" id="UP000585638">
    <property type="component" value="Unassembled WGS sequence"/>
</dbReference>